<protein>
    <submittedName>
        <fullName evidence="1">Uncharacterized protein</fullName>
    </submittedName>
</protein>
<reference evidence="1" key="2">
    <citation type="submission" date="2021-04" db="EMBL/GenBank/DDBJ databases">
        <authorList>
            <person name="Gilroy R."/>
        </authorList>
    </citation>
    <scope>NUCLEOTIDE SEQUENCE</scope>
    <source>
        <strain evidence="1">ChiHjej8B7-25341</strain>
    </source>
</reference>
<accession>A0A9D2TZ61</accession>
<dbReference type="Proteomes" id="UP000823851">
    <property type="component" value="Unassembled WGS sequence"/>
</dbReference>
<organism evidence="1 2">
    <name type="scientific">Candidatus Eisenbergiella stercorigallinarum</name>
    <dbReference type="NCBI Taxonomy" id="2838557"/>
    <lineage>
        <taxon>Bacteria</taxon>
        <taxon>Bacillati</taxon>
        <taxon>Bacillota</taxon>
        <taxon>Clostridia</taxon>
        <taxon>Lachnospirales</taxon>
        <taxon>Lachnospiraceae</taxon>
        <taxon>Eisenbergiella</taxon>
    </lineage>
</organism>
<reference evidence="1" key="1">
    <citation type="journal article" date="2021" name="PeerJ">
        <title>Extensive microbial diversity within the chicken gut microbiome revealed by metagenomics and culture.</title>
        <authorList>
            <person name="Gilroy R."/>
            <person name="Ravi A."/>
            <person name="Getino M."/>
            <person name="Pursley I."/>
            <person name="Horton D.L."/>
            <person name="Alikhan N.F."/>
            <person name="Baker D."/>
            <person name="Gharbi K."/>
            <person name="Hall N."/>
            <person name="Watson M."/>
            <person name="Adriaenssens E.M."/>
            <person name="Foster-Nyarko E."/>
            <person name="Jarju S."/>
            <person name="Secka A."/>
            <person name="Antonio M."/>
            <person name="Oren A."/>
            <person name="Chaudhuri R.R."/>
            <person name="La Ragione R."/>
            <person name="Hildebrand F."/>
            <person name="Pallen M.J."/>
        </authorList>
    </citation>
    <scope>NUCLEOTIDE SEQUENCE</scope>
    <source>
        <strain evidence="1">ChiHjej8B7-25341</strain>
    </source>
</reference>
<dbReference type="AlphaFoldDB" id="A0A9D2TZ61"/>
<proteinExistence type="predicted"/>
<dbReference type="EMBL" id="DWUW01000244">
    <property type="protein sequence ID" value="HJD31961.1"/>
    <property type="molecule type" value="Genomic_DNA"/>
</dbReference>
<gene>
    <name evidence="1" type="ORF">H9912_08470</name>
</gene>
<sequence>MGYLIEYKEKTSPLYFEKPGDNFTEERKGLVSFDVLSRMLTSWRYLVFAARLVDMERCAEENGEPIEILTEVM</sequence>
<comment type="caution">
    <text evidence="1">The sequence shown here is derived from an EMBL/GenBank/DDBJ whole genome shotgun (WGS) entry which is preliminary data.</text>
</comment>
<name>A0A9D2TZ61_9FIRM</name>
<evidence type="ECO:0000313" key="1">
    <source>
        <dbReference type="EMBL" id="HJD31961.1"/>
    </source>
</evidence>
<evidence type="ECO:0000313" key="2">
    <source>
        <dbReference type="Proteomes" id="UP000823851"/>
    </source>
</evidence>